<protein>
    <submittedName>
        <fullName evidence="3">Cell envelope integrity protein TolA</fullName>
    </submittedName>
</protein>
<comment type="caution">
    <text evidence="3">The sequence shown here is derived from an EMBL/GenBank/DDBJ whole genome shotgun (WGS) entry which is preliminary data.</text>
</comment>
<feature type="region of interest" description="Disordered" evidence="1">
    <location>
        <begin position="52"/>
        <end position="98"/>
    </location>
</feature>
<name>A0ABS8D6P5_9NEIS</name>
<feature type="region of interest" description="Disordered" evidence="1">
    <location>
        <begin position="120"/>
        <end position="154"/>
    </location>
</feature>
<dbReference type="Proteomes" id="UP001165395">
    <property type="component" value="Unassembled WGS sequence"/>
</dbReference>
<feature type="compositionally biased region" description="Basic and acidic residues" evidence="1">
    <location>
        <begin position="141"/>
        <end position="154"/>
    </location>
</feature>
<keyword evidence="2" id="KW-0472">Membrane</keyword>
<dbReference type="EMBL" id="JAJBZT010000005">
    <property type="protein sequence ID" value="MCB6183869.1"/>
    <property type="molecule type" value="Genomic_DNA"/>
</dbReference>
<dbReference type="Pfam" id="PF13103">
    <property type="entry name" value="TonB_2"/>
    <property type="match status" value="1"/>
</dbReference>
<evidence type="ECO:0000313" key="4">
    <source>
        <dbReference type="Proteomes" id="UP001165395"/>
    </source>
</evidence>
<evidence type="ECO:0000313" key="3">
    <source>
        <dbReference type="EMBL" id="MCB6183869.1"/>
    </source>
</evidence>
<keyword evidence="4" id="KW-1185">Reference proteome</keyword>
<feature type="compositionally biased region" description="Basic and acidic residues" evidence="1">
    <location>
        <begin position="66"/>
        <end position="96"/>
    </location>
</feature>
<feature type="transmembrane region" description="Helical" evidence="2">
    <location>
        <begin position="12"/>
        <end position="33"/>
    </location>
</feature>
<dbReference type="Gene3D" id="3.30.1150.10">
    <property type="match status" value="1"/>
</dbReference>
<keyword evidence="2" id="KW-0812">Transmembrane</keyword>
<organism evidence="3 4">
    <name type="scientific">Leeia speluncae</name>
    <dbReference type="NCBI Taxonomy" id="2884804"/>
    <lineage>
        <taxon>Bacteria</taxon>
        <taxon>Pseudomonadati</taxon>
        <taxon>Pseudomonadota</taxon>
        <taxon>Betaproteobacteria</taxon>
        <taxon>Neisseriales</taxon>
        <taxon>Leeiaceae</taxon>
        <taxon>Leeia</taxon>
    </lineage>
</organism>
<dbReference type="SUPFAM" id="SSF74653">
    <property type="entry name" value="TolA/TonB C-terminal domain"/>
    <property type="match status" value="1"/>
</dbReference>
<evidence type="ECO:0000256" key="2">
    <source>
        <dbReference type="SAM" id="Phobius"/>
    </source>
</evidence>
<accession>A0ABS8D6P5</accession>
<evidence type="ECO:0000256" key="1">
    <source>
        <dbReference type="SAM" id="MobiDB-lite"/>
    </source>
</evidence>
<dbReference type="RefSeq" id="WP_227180651.1">
    <property type="nucleotide sequence ID" value="NZ_JAJBZT010000005.1"/>
</dbReference>
<gene>
    <name evidence="3" type="ORF">LIN78_09965</name>
</gene>
<reference evidence="3" key="1">
    <citation type="submission" date="2021-10" db="EMBL/GenBank/DDBJ databases">
        <title>The complete genome sequence of Leeia sp. TBRC 13508.</title>
        <authorList>
            <person name="Charoenyingcharoen P."/>
            <person name="Yukphan P."/>
        </authorList>
    </citation>
    <scope>NUCLEOTIDE SEQUENCE</scope>
    <source>
        <strain evidence="3">TBRC 13508</strain>
    </source>
</reference>
<proteinExistence type="predicted"/>
<sequence length="288" mass="31401">MNRLKNDGGLSPLGIVLAVMAHIVLLIVLYIGASWNSTPPKPVEATLWSSLPGKDVEATKPITPPKEVKKSPPVTDKEEVVKPEVKPDPKPVEVKKPTVTQPVEAPVVAKNEKAAIKLETPASKAKKEKPQKVEVTPTPEKPVKPEVKKDNSKAIKDEMARQMAAEEAERSKEVAAQKAAADAKAKADAQARAKIGRDTADYQQKVAALVRQRVNFEDPGGANLEAKFLVPLLPNYEVLEDGIRLLKSSGNKSYDDAVERALHALRKFPPPPEGVTLGRESEFSFRLR</sequence>
<keyword evidence="2" id="KW-1133">Transmembrane helix</keyword>